<keyword evidence="10" id="KW-0969">Cilium</keyword>
<dbReference type="GO" id="GO:0044780">
    <property type="term" value="P:bacterial-type flagellum assembly"/>
    <property type="evidence" value="ECO:0007669"/>
    <property type="project" value="InterPro"/>
</dbReference>
<gene>
    <name evidence="9 10" type="primary">fliQ</name>
    <name evidence="10" type="ORF">EAL2_c13510</name>
</gene>
<dbReference type="HOGENOM" id="CLU_164516_2_0_9"/>
<keyword evidence="7 9" id="KW-0472">Membrane</keyword>
<evidence type="ECO:0000256" key="5">
    <source>
        <dbReference type="ARBA" id="ARBA00022692"/>
    </source>
</evidence>
<dbReference type="OrthoDB" id="9806440at2"/>
<comment type="function">
    <text evidence="9">Role in flagellar biosynthesis.</text>
</comment>
<dbReference type="NCBIfam" id="TIGR01402">
    <property type="entry name" value="fliQ"/>
    <property type="match status" value="1"/>
</dbReference>
<dbReference type="AlphaFoldDB" id="W8U6Z0"/>
<evidence type="ECO:0000256" key="7">
    <source>
        <dbReference type="ARBA" id="ARBA00023136"/>
    </source>
</evidence>
<keyword evidence="8 9" id="KW-0975">Bacterial flagellum</keyword>
<dbReference type="Proteomes" id="UP000019591">
    <property type="component" value="Chromosome"/>
</dbReference>
<evidence type="ECO:0000313" key="10">
    <source>
        <dbReference type="EMBL" id="AHM56646.1"/>
    </source>
</evidence>
<feature type="transmembrane region" description="Helical" evidence="9">
    <location>
        <begin position="14"/>
        <end position="38"/>
    </location>
</feature>
<evidence type="ECO:0000313" key="11">
    <source>
        <dbReference type="Proteomes" id="UP000019591"/>
    </source>
</evidence>
<evidence type="ECO:0000256" key="3">
    <source>
        <dbReference type="ARBA" id="ARBA00021718"/>
    </source>
</evidence>
<keyword evidence="6 9" id="KW-1133">Transmembrane helix</keyword>
<dbReference type="PRINTS" id="PR00952">
    <property type="entry name" value="TYPE3IMQPROT"/>
</dbReference>
<dbReference type="RefSeq" id="WP_025435631.1">
    <property type="nucleotide sequence ID" value="NZ_CP007452.1"/>
</dbReference>
<protein>
    <recommendedName>
        <fullName evidence="3 9">Flagellar biosynthetic protein FliQ</fullName>
    </recommendedName>
</protein>
<sequence>MDINMAINLGQQTLTMILLLSAPMLVLGLLVGLVVSIFQAATQIQEATLAFVPKIVVVLASVVVFGPWLMNTAVSFTQNLFLNMDKYIK</sequence>
<comment type="similarity">
    <text evidence="2 9">Belongs to the FliQ/MopD/SpaQ family.</text>
</comment>
<dbReference type="STRING" id="1286171.EAL2_c13510"/>
<evidence type="ECO:0000256" key="9">
    <source>
        <dbReference type="RuleBase" id="RU364090"/>
    </source>
</evidence>
<dbReference type="GO" id="GO:0009425">
    <property type="term" value="C:bacterial-type flagellum basal body"/>
    <property type="evidence" value="ECO:0007669"/>
    <property type="project" value="UniProtKB-SubCell"/>
</dbReference>
<dbReference type="Pfam" id="PF01313">
    <property type="entry name" value="Bac_export_3"/>
    <property type="match status" value="1"/>
</dbReference>
<evidence type="ECO:0000256" key="4">
    <source>
        <dbReference type="ARBA" id="ARBA00022475"/>
    </source>
</evidence>
<comment type="subcellular location">
    <subcellularLocation>
        <location evidence="1 9">Cell membrane</location>
        <topology evidence="1">Multi-pass membrane protein</topology>
    </subcellularLocation>
    <subcellularLocation>
        <location evidence="9">Bacterial flagellum basal body</location>
    </subcellularLocation>
</comment>
<name>W8U6Z0_PEPAC</name>
<organism evidence="10 11">
    <name type="scientific">Peptoclostridium acidaminophilum DSM 3953</name>
    <dbReference type="NCBI Taxonomy" id="1286171"/>
    <lineage>
        <taxon>Bacteria</taxon>
        <taxon>Bacillati</taxon>
        <taxon>Bacillota</taxon>
        <taxon>Clostridia</taxon>
        <taxon>Peptostreptococcales</taxon>
        <taxon>Peptoclostridiaceae</taxon>
        <taxon>Peptoclostridium</taxon>
    </lineage>
</organism>
<dbReference type="EMBL" id="CP007452">
    <property type="protein sequence ID" value="AHM56646.1"/>
    <property type="molecule type" value="Genomic_DNA"/>
</dbReference>
<evidence type="ECO:0000256" key="6">
    <source>
        <dbReference type="ARBA" id="ARBA00022989"/>
    </source>
</evidence>
<evidence type="ECO:0000256" key="2">
    <source>
        <dbReference type="ARBA" id="ARBA00006156"/>
    </source>
</evidence>
<feature type="transmembrane region" description="Helical" evidence="9">
    <location>
        <begin position="50"/>
        <end position="70"/>
    </location>
</feature>
<dbReference type="PANTHER" id="PTHR34040">
    <property type="entry name" value="FLAGELLAR BIOSYNTHETIC PROTEIN FLIQ"/>
    <property type="match status" value="1"/>
</dbReference>
<dbReference type="KEGG" id="eac:EAL2_c13510"/>
<dbReference type="InterPro" id="IPR006305">
    <property type="entry name" value="FliQ"/>
</dbReference>
<keyword evidence="4 9" id="KW-1003">Cell membrane</keyword>
<dbReference type="PANTHER" id="PTHR34040:SF2">
    <property type="entry name" value="FLAGELLAR BIOSYNTHETIC PROTEIN FLIQ"/>
    <property type="match status" value="1"/>
</dbReference>
<accession>W8U6Z0</accession>
<dbReference type="InterPro" id="IPR002191">
    <property type="entry name" value="Bac_export_3"/>
</dbReference>
<dbReference type="PATRIC" id="fig|1286171.3.peg.1301"/>
<reference evidence="10 11" key="1">
    <citation type="journal article" date="2014" name="Genome Announc.">
        <title>Complete Genome Sequence of Amino Acid-Utilizing Eubacterium acidaminophilum al-2 (DSM 3953).</title>
        <authorList>
            <person name="Poehlein A."/>
            <person name="Andreesen J.R."/>
            <person name="Daniel R."/>
        </authorList>
    </citation>
    <scope>NUCLEOTIDE SEQUENCE [LARGE SCALE GENOMIC DNA]</scope>
    <source>
        <strain evidence="10 11">DSM 3953</strain>
    </source>
</reference>
<keyword evidence="10" id="KW-0966">Cell projection</keyword>
<dbReference type="eggNOG" id="COG1987">
    <property type="taxonomic scope" value="Bacteria"/>
</dbReference>
<evidence type="ECO:0000256" key="1">
    <source>
        <dbReference type="ARBA" id="ARBA00004651"/>
    </source>
</evidence>
<dbReference type="GO" id="GO:0005886">
    <property type="term" value="C:plasma membrane"/>
    <property type="evidence" value="ECO:0007669"/>
    <property type="project" value="UniProtKB-SubCell"/>
</dbReference>
<evidence type="ECO:0000256" key="8">
    <source>
        <dbReference type="ARBA" id="ARBA00023143"/>
    </source>
</evidence>
<keyword evidence="5 9" id="KW-0812">Transmembrane</keyword>
<dbReference type="PIRSF" id="PIRSF004669">
    <property type="entry name" value="FliQ"/>
    <property type="match status" value="1"/>
</dbReference>
<keyword evidence="11" id="KW-1185">Reference proteome</keyword>
<dbReference type="GO" id="GO:0009306">
    <property type="term" value="P:protein secretion"/>
    <property type="evidence" value="ECO:0007669"/>
    <property type="project" value="InterPro"/>
</dbReference>
<keyword evidence="10" id="KW-0282">Flagellum</keyword>
<proteinExistence type="inferred from homology"/>